<dbReference type="GO" id="GO:0045087">
    <property type="term" value="P:innate immune response"/>
    <property type="evidence" value="ECO:0007669"/>
    <property type="project" value="UniProtKB-KW"/>
</dbReference>
<name>A0AAN7P8C2_9COLE</name>
<dbReference type="FunFam" id="3.40.80.10:FF:000001">
    <property type="entry name" value="Peptidoglycan recognition protein 1"/>
    <property type="match status" value="1"/>
</dbReference>
<organism evidence="7 8">
    <name type="scientific">Aquatica leii</name>
    <dbReference type="NCBI Taxonomy" id="1421715"/>
    <lineage>
        <taxon>Eukaryota</taxon>
        <taxon>Metazoa</taxon>
        <taxon>Ecdysozoa</taxon>
        <taxon>Arthropoda</taxon>
        <taxon>Hexapoda</taxon>
        <taxon>Insecta</taxon>
        <taxon>Pterygota</taxon>
        <taxon>Neoptera</taxon>
        <taxon>Endopterygota</taxon>
        <taxon>Coleoptera</taxon>
        <taxon>Polyphaga</taxon>
        <taxon>Elateriformia</taxon>
        <taxon>Elateroidea</taxon>
        <taxon>Lampyridae</taxon>
        <taxon>Luciolinae</taxon>
        <taxon>Aquatica</taxon>
    </lineage>
</organism>
<evidence type="ECO:0000256" key="4">
    <source>
        <dbReference type="ARBA" id="ARBA00057187"/>
    </source>
</evidence>
<feature type="domain" description="Peptidoglycan recognition protein family" evidence="6">
    <location>
        <begin position="141"/>
        <end position="284"/>
    </location>
</feature>
<dbReference type="InterPro" id="IPR006619">
    <property type="entry name" value="PGRP_domain_met/bac"/>
</dbReference>
<dbReference type="GO" id="GO:0008270">
    <property type="term" value="F:zinc ion binding"/>
    <property type="evidence" value="ECO:0007669"/>
    <property type="project" value="InterPro"/>
</dbReference>
<comment type="function">
    <text evidence="4">Peptidoglycan-recognition protein probably involved in innate immunity by binding to peptidoglycans (PGN) of bacteria and activating the prophenoloxidase (proPO) cascade immune response. Binds to 1,3-beta-D-glucan and PGN.</text>
</comment>
<dbReference type="Gene3D" id="3.40.80.10">
    <property type="entry name" value="Peptidoglycan recognition protein-like"/>
    <property type="match status" value="1"/>
</dbReference>
<evidence type="ECO:0000256" key="2">
    <source>
        <dbReference type="ARBA" id="ARBA00022588"/>
    </source>
</evidence>
<dbReference type="Proteomes" id="UP001353858">
    <property type="component" value="Unassembled WGS sequence"/>
</dbReference>
<dbReference type="EMBL" id="JARPUR010000004">
    <property type="protein sequence ID" value="KAK4877211.1"/>
    <property type="molecule type" value="Genomic_DNA"/>
</dbReference>
<dbReference type="CDD" id="cd06583">
    <property type="entry name" value="PGRP"/>
    <property type="match status" value="1"/>
</dbReference>
<gene>
    <name evidence="7" type="ORF">RN001_009717</name>
</gene>
<proteinExistence type="inferred from homology"/>
<evidence type="ECO:0000313" key="8">
    <source>
        <dbReference type="Proteomes" id="UP001353858"/>
    </source>
</evidence>
<dbReference type="AlphaFoldDB" id="A0AAN7P8C2"/>
<dbReference type="SMART" id="SM00701">
    <property type="entry name" value="PGRP"/>
    <property type="match status" value="1"/>
</dbReference>
<feature type="domain" description="N-acetylmuramoyl-L-alanine amidase" evidence="5">
    <location>
        <begin position="153"/>
        <end position="290"/>
    </location>
</feature>
<reference evidence="8" key="1">
    <citation type="submission" date="2023-01" db="EMBL/GenBank/DDBJ databases">
        <title>Key to firefly adult light organ development and bioluminescence: homeobox transcription factors regulate luciferase expression and transportation to peroxisome.</title>
        <authorList>
            <person name="Fu X."/>
        </authorList>
    </citation>
    <scope>NUCLEOTIDE SEQUENCE [LARGE SCALE GENOMIC DNA]</scope>
</reference>
<keyword evidence="8" id="KW-1185">Reference proteome</keyword>
<evidence type="ECO:0000259" key="5">
    <source>
        <dbReference type="SMART" id="SM00644"/>
    </source>
</evidence>
<comment type="similarity">
    <text evidence="1">Belongs to the N-acetylmuramoyl-L-alanine amidase 2 family.</text>
</comment>
<accession>A0AAN7P8C2</accession>
<dbReference type="SMART" id="SM00644">
    <property type="entry name" value="Ami_2"/>
    <property type="match status" value="1"/>
</dbReference>
<dbReference type="GO" id="GO:0009253">
    <property type="term" value="P:peptidoglycan catabolic process"/>
    <property type="evidence" value="ECO:0007669"/>
    <property type="project" value="InterPro"/>
</dbReference>
<evidence type="ECO:0000256" key="3">
    <source>
        <dbReference type="ARBA" id="ARBA00022859"/>
    </source>
</evidence>
<dbReference type="InterPro" id="IPR015510">
    <property type="entry name" value="PGRP"/>
</dbReference>
<dbReference type="PANTHER" id="PTHR11022:SF41">
    <property type="entry name" value="PEPTIDOGLYCAN-RECOGNITION PROTEIN LC-RELATED"/>
    <property type="match status" value="1"/>
</dbReference>
<comment type="caution">
    <text evidence="7">The sequence shown here is derived from an EMBL/GenBank/DDBJ whole genome shotgun (WGS) entry which is preliminary data.</text>
</comment>
<dbReference type="GO" id="GO:0008745">
    <property type="term" value="F:N-acetylmuramoyl-L-alanine amidase activity"/>
    <property type="evidence" value="ECO:0007669"/>
    <property type="project" value="InterPro"/>
</dbReference>
<dbReference type="PANTHER" id="PTHR11022">
    <property type="entry name" value="PEPTIDOGLYCAN RECOGNITION PROTEIN"/>
    <property type="match status" value="1"/>
</dbReference>
<evidence type="ECO:0000313" key="7">
    <source>
        <dbReference type="EMBL" id="KAK4877211.1"/>
    </source>
</evidence>
<evidence type="ECO:0000259" key="6">
    <source>
        <dbReference type="SMART" id="SM00701"/>
    </source>
</evidence>
<dbReference type="InterPro" id="IPR036505">
    <property type="entry name" value="Amidase/PGRP_sf"/>
</dbReference>
<evidence type="ECO:0000256" key="1">
    <source>
        <dbReference type="ARBA" id="ARBA00007553"/>
    </source>
</evidence>
<sequence length="318" mass="35761">MNNTCEKCLQVKDECNKDKDSVNYKCTKWLNESVTSENNSPTETSEFDSLSISDITDDTESEASDAISQNGIIGLNGQTVDGLQNIIIKINLKRCKKIRIENLVKIHKPTQINQKVVNIQNSIFTNIILKGTEKSEIANELNVVNRLNWLARNPVGPIERTHSPFKLVIICHTASESALTQSENERLVRSFQAYHIEIKEWSDISYNFLVGCDGRVYQGRGWGIVGSHTRGYNQIGLGISFIGCFIKTVPNEAALNQAKTLIQYGVEIGEIDKNYVLVGHCQCFPTESPGRTLFKEIQSWDHWSNVIPQLINTDNLSK</sequence>
<dbReference type="SUPFAM" id="SSF55846">
    <property type="entry name" value="N-acetylmuramoyl-L-alanine amidase-like"/>
    <property type="match status" value="1"/>
</dbReference>
<dbReference type="Pfam" id="PF01510">
    <property type="entry name" value="Amidase_2"/>
    <property type="match status" value="1"/>
</dbReference>
<keyword evidence="2" id="KW-0399">Innate immunity</keyword>
<protein>
    <submittedName>
        <fullName evidence="7">Uncharacterized protein</fullName>
    </submittedName>
</protein>
<dbReference type="InterPro" id="IPR002502">
    <property type="entry name" value="Amidase_domain"/>
</dbReference>
<keyword evidence="3" id="KW-0391">Immunity</keyword>